<organism evidence="2 3">
    <name type="scientific">Nocardioides imazamoxiresistens</name>
    <dbReference type="NCBI Taxonomy" id="3231893"/>
    <lineage>
        <taxon>Bacteria</taxon>
        <taxon>Bacillati</taxon>
        <taxon>Actinomycetota</taxon>
        <taxon>Actinomycetes</taxon>
        <taxon>Propionibacteriales</taxon>
        <taxon>Nocardioidaceae</taxon>
        <taxon>Nocardioides</taxon>
    </lineage>
</organism>
<protein>
    <submittedName>
        <fullName evidence="2">Uncharacterized protein</fullName>
    </submittedName>
</protein>
<feature type="compositionally biased region" description="Basic and acidic residues" evidence="1">
    <location>
        <begin position="34"/>
        <end position="48"/>
    </location>
</feature>
<evidence type="ECO:0000313" key="3">
    <source>
        <dbReference type="Proteomes" id="UP001268542"/>
    </source>
</evidence>
<name>A0ABU3PWA4_9ACTN</name>
<accession>A0ABU3PWA4</accession>
<dbReference type="Proteomes" id="UP001268542">
    <property type="component" value="Unassembled WGS sequence"/>
</dbReference>
<dbReference type="RefSeq" id="WP_315732972.1">
    <property type="nucleotide sequence ID" value="NZ_JAVYII010000004.1"/>
</dbReference>
<sequence>MEEHPVEDRRFGALLLGVAPDAVEVRGAQVPTTRIERTGPLDERRDSSRPPIGTRDPAGLVLTADGVPLDLEPGRGRLARGSYRVRVRRDDEAWMLTPSDPYSSRFVRGRRYRGDNELASLTRSPDGTVALAWSETVGRGRFVARAPEPEPLEASLAYALAAAFDTGAELAVVRLVSEGADLLLPG</sequence>
<evidence type="ECO:0000256" key="1">
    <source>
        <dbReference type="SAM" id="MobiDB-lite"/>
    </source>
</evidence>
<feature type="region of interest" description="Disordered" evidence="1">
    <location>
        <begin position="27"/>
        <end position="58"/>
    </location>
</feature>
<evidence type="ECO:0000313" key="2">
    <source>
        <dbReference type="EMBL" id="MDT9593476.1"/>
    </source>
</evidence>
<reference evidence="2 3" key="1">
    <citation type="submission" date="2023-08" db="EMBL/GenBank/DDBJ databases">
        <title>Nocardioides seae sp. nov., a bacterium isolated from a soil.</title>
        <authorList>
            <person name="Wang X."/>
        </authorList>
    </citation>
    <scope>NUCLEOTIDE SEQUENCE [LARGE SCALE GENOMIC DNA]</scope>
    <source>
        <strain evidence="2 3">YZH12</strain>
    </source>
</reference>
<gene>
    <name evidence="2" type="ORF">RDV89_10395</name>
</gene>
<comment type="caution">
    <text evidence="2">The sequence shown here is derived from an EMBL/GenBank/DDBJ whole genome shotgun (WGS) entry which is preliminary data.</text>
</comment>
<proteinExistence type="predicted"/>
<keyword evidence="3" id="KW-1185">Reference proteome</keyword>
<dbReference type="EMBL" id="JAVYII010000004">
    <property type="protein sequence ID" value="MDT9593476.1"/>
    <property type="molecule type" value="Genomic_DNA"/>
</dbReference>